<evidence type="ECO:0000313" key="6">
    <source>
        <dbReference type="Proteomes" id="UP000438699"/>
    </source>
</evidence>
<dbReference type="InterPro" id="IPR001173">
    <property type="entry name" value="Glyco_trans_2-like"/>
</dbReference>
<evidence type="ECO:0000256" key="3">
    <source>
        <dbReference type="ARBA" id="ARBA00022679"/>
    </source>
</evidence>
<reference evidence="5 6" key="1">
    <citation type="journal article" date="2017" name="Int. J. Syst. Evol. Microbiol.">
        <title>Desulfovibrio senegalensis sp. nov., a mesophilic sulfate reducer isolated from marine sediment.</title>
        <authorList>
            <person name="Thioye A."/>
            <person name="Gam Z.B.A."/>
            <person name="Mbengue M."/>
            <person name="Cayol J.L."/>
            <person name="Joseph-Bartoli M."/>
            <person name="Toure-Kane C."/>
            <person name="Labat M."/>
        </authorList>
    </citation>
    <scope>NUCLEOTIDE SEQUENCE [LARGE SCALE GENOMIC DNA]</scope>
    <source>
        <strain evidence="5 6">DSM 101509</strain>
    </source>
</reference>
<dbReference type="InterPro" id="IPR029044">
    <property type="entry name" value="Nucleotide-diphossugar_trans"/>
</dbReference>
<feature type="domain" description="Glycosyltransferase 2-like" evidence="4">
    <location>
        <begin position="274"/>
        <end position="403"/>
    </location>
</feature>
<evidence type="ECO:0000256" key="2">
    <source>
        <dbReference type="ARBA" id="ARBA00022676"/>
    </source>
</evidence>
<dbReference type="PANTHER" id="PTHR43179:SF12">
    <property type="entry name" value="GALACTOFURANOSYLTRANSFERASE GLFT2"/>
    <property type="match status" value="1"/>
</dbReference>
<dbReference type="PANTHER" id="PTHR43179">
    <property type="entry name" value="RHAMNOSYLTRANSFERASE WBBL"/>
    <property type="match status" value="1"/>
</dbReference>
<dbReference type="AlphaFoldDB" id="A0A6N6N2D9"/>
<accession>A0A6N6N2D9</accession>
<dbReference type="Pfam" id="PF00535">
    <property type="entry name" value="Glycos_transf_2"/>
    <property type="match status" value="1"/>
</dbReference>
<dbReference type="RefSeq" id="WP_151150333.1">
    <property type="nucleotide sequence ID" value="NZ_WAIE01000002.1"/>
</dbReference>
<dbReference type="CDD" id="cd00761">
    <property type="entry name" value="Glyco_tranf_GTA_type"/>
    <property type="match status" value="1"/>
</dbReference>
<comment type="caution">
    <text evidence="5">The sequence shown here is derived from an EMBL/GenBank/DDBJ whole genome shotgun (WGS) entry which is preliminary data.</text>
</comment>
<evidence type="ECO:0000256" key="1">
    <source>
        <dbReference type="ARBA" id="ARBA00006739"/>
    </source>
</evidence>
<protein>
    <submittedName>
        <fullName evidence="5">Glycosyltransferase family 2 protein</fullName>
    </submittedName>
</protein>
<dbReference type="SUPFAM" id="SSF53448">
    <property type="entry name" value="Nucleotide-diphospho-sugar transferases"/>
    <property type="match status" value="1"/>
</dbReference>
<dbReference type="Gene3D" id="3.90.550.10">
    <property type="entry name" value="Spore Coat Polysaccharide Biosynthesis Protein SpsA, Chain A"/>
    <property type="match status" value="1"/>
</dbReference>
<dbReference type="OrthoDB" id="5443808at2"/>
<keyword evidence="6" id="KW-1185">Reference proteome</keyword>
<proteinExistence type="inferred from homology"/>
<name>A0A6N6N2D9_9BACT</name>
<sequence>MNIANLPVAETGILAPLRRHLPSWALGSEATTHQMGMMQGLSMLEAGHPGCTPACNALAHWAWSFDPMNRDLLQRQMDRHGSHTFLTAHCFGLSMALAKAIPALRGEDADLIPTWEAIMSQGDAELALEFLQLSLAHPVVGMPWLARCWHDLLLFGRRDLCETALRMAPWPEALHPLRTRLHAEMTMHLAEPEEALQAMDAVDDSIWGAWKRYCTGDLQLRAGQQAQGMATLALLWQAMPWHVNLTLKLFELLNPAPMGTDEQTRDVAVLAYSWNKAELLARTLESAEASDLSHARIFVLDNGSTDETPSVLRSFADRLGPDRFTPVTLPVNVGAPPARNWLLSLPEVRSCAWAAFLDDDVVLPKDWLKRLLGASRMHTNPGAVGCRITAATAPYGLQSADFNLFPNMPEPRPANELPDRIRAFENCSGGLDTGLYTYSRLCHSVSGCCHMISMDAINKAGPFDVRFNPSQFDDIDRDLRSCLADMPSVYCGSLAVRHVQHSSLARAKTARQVGHVMGNKLKLDTKYSDVDIKKLIQWDMAALWADLETKTNTLLDRFGRPA</sequence>
<dbReference type="Proteomes" id="UP000438699">
    <property type="component" value="Unassembled WGS sequence"/>
</dbReference>
<gene>
    <name evidence="5" type="ORF">F8A88_06490</name>
</gene>
<evidence type="ECO:0000313" key="5">
    <source>
        <dbReference type="EMBL" id="KAB1442111.1"/>
    </source>
</evidence>
<evidence type="ECO:0000259" key="4">
    <source>
        <dbReference type="Pfam" id="PF00535"/>
    </source>
</evidence>
<dbReference type="EMBL" id="WAIE01000002">
    <property type="protein sequence ID" value="KAB1442111.1"/>
    <property type="molecule type" value="Genomic_DNA"/>
</dbReference>
<comment type="similarity">
    <text evidence="1">Belongs to the glycosyltransferase 2 family.</text>
</comment>
<dbReference type="GO" id="GO:0016757">
    <property type="term" value="F:glycosyltransferase activity"/>
    <property type="evidence" value="ECO:0007669"/>
    <property type="project" value="UniProtKB-KW"/>
</dbReference>
<keyword evidence="3 5" id="KW-0808">Transferase</keyword>
<keyword evidence="2" id="KW-0328">Glycosyltransferase</keyword>
<organism evidence="5 6">
    <name type="scientific">Pseudodesulfovibrio senegalensis</name>
    <dbReference type="NCBI Taxonomy" id="1721087"/>
    <lineage>
        <taxon>Bacteria</taxon>
        <taxon>Pseudomonadati</taxon>
        <taxon>Thermodesulfobacteriota</taxon>
        <taxon>Desulfovibrionia</taxon>
        <taxon>Desulfovibrionales</taxon>
        <taxon>Desulfovibrionaceae</taxon>
    </lineage>
</organism>